<evidence type="ECO:0000256" key="6">
    <source>
        <dbReference type="SAM" id="Phobius"/>
    </source>
</evidence>
<dbReference type="PANTHER" id="PTHR42920">
    <property type="entry name" value="OS03G0707200 PROTEIN-RELATED"/>
    <property type="match status" value="1"/>
</dbReference>
<dbReference type="InterPro" id="IPR000620">
    <property type="entry name" value="EamA_dom"/>
</dbReference>
<evidence type="ECO:0000256" key="5">
    <source>
        <dbReference type="ARBA" id="ARBA00023136"/>
    </source>
</evidence>
<protein>
    <submittedName>
        <fullName evidence="8">Permease</fullName>
    </submittedName>
</protein>
<proteinExistence type="predicted"/>
<dbReference type="Proteomes" id="UP000600877">
    <property type="component" value="Unassembled WGS sequence"/>
</dbReference>
<feature type="transmembrane region" description="Helical" evidence="6">
    <location>
        <begin position="12"/>
        <end position="30"/>
    </location>
</feature>
<feature type="transmembrane region" description="Helical" evidence="6">
    <location>
        <begin position="69"/>
        <end position="88"/>
    </location>
</feature>
<feature type="transmembrane region" description="Helical" evidence="6">
    <location>
        <begin position="181"/>
        <end position="200"/>
    </location>
</feature>
<feature type="transmembrane region" description="Helical" evidence="6">
    <location>
        <begin position="268"/>
        <end position="284"/>
    </location>
</feature>
<dbReference type="Gene3D" id="1.10.3730.20">
    <property type="match status" value="1"/>
</dbReference>
<feature type="transmembrane region" description="Helical" evidence="6">
    <location>
        <begin position="36"/>
        <end position="57"/>
    </location>
</feature>
<dbReference type="Pfam" id="PF00892">
    <property type="entry name" value="EamA"/>
    <property type="match status" value="2"/>
</dbReference>
<evidence type="ECO:0000256" key="2">
    <source>
        <dbReference type="ARBA" id="ARBA00022475"/>
    </source>
</evidence>
<feature type="domain" description="EamA" evidence="7">
    <location>
        <begin position="153"/>
        <end position="283"/>
    </location>
</feature>
<dbReference type="RefSeq" id="WP_189372369.1">
    <property type="nucleotide sequence ID" value="NZ_BMYW01000001.1"/>
</dbReference>
<feature type="transmembrane region" description="Helical" evidence="6">
    <location>
        <begin position="206"/>
        <end position="230"/>
    </location>
</feature>
<dbReference type="InterPro" id="IPR051258">
    <property type="entry name" value="Diverse_Substrate_Transporter"/>
</dbReference>
<dbReference type="SUPFAM" id="SSF103481">
    <property type="entry name" value="Multidrug resistance efflux transporter EmrE"/>
    <property type="match status" value="2"/>
</dbReference>
<feature type="transmembrane region" description="Helical" evidence="6">
    <location>
        <begin position="242"/>
        <end position="262"/>
    </location>
</feature>
<accession>A0ABQ2YBH4</accession>
<reference evidence="9" key="1">
    <citation type="journal article" date="2019" name="Int. J. Syst. Evol. Microbiol.">
        <title>The Global Catalogue of Microorganisms (GCM) 10K type strain sequencing project: providing services to taxonomists for standard genome sequencing and annotation.</title>
        <authorList>
            <consortium name="The Broad Institute Genomics Platform"/>
            <consortium name="The Broad Institute Genome Sequencing Center for Infectious Disease"/>
            <person name="Wu L."/>
            <person name="Ma J."/>
        </authorList>
    </citation>
    <scope>NUCLEOTIDE SEQUENCE [LARGE SCALE GENOMIC DNA]</scope>
    <source>
        <strain evidence="9">KCTC 32041</strain>
    </source>
</reference>
<feature type="domain" description="EamA" evidence="7">
    <location>
        <begin position="13"/>
        <end position="142"/>
    </location>
</feature>
<dbReference type="EMBL" id="BMYW01000001">
    <property type="protein sequence ID" value="GGX78960.1"/>
    <property type="molecule type" value="Genomic_DNA"/>
</dbReference>
<comment type="caution">
    <text evidence="8">The sequence shown here is derived from an EMBL/GenBank/DDBJ whole genome shotgun (WGS) entry which is preliminary data.</text>
</comment>
<dbReference type="PANTHER" id="PTHR42920:SF5">
    <property type="entry name" value="EAMA DOMAIN-CONTAINING PROTEIN"/>
    <property type="match status" value="1"/>
</dbReference>
<keyword evidence="3 6" id="KW-0812">Transmembrane</keyword>
<name>A0ABQ2YBH4_9NEIS</name>
<gene>
    <name evidence="8" type="ORF">GCM10011290_02940</name>
</gene>
<evidence type="ECO:0000256" key="3">
    <source>
        <dbReference type="ARBA" id="ARBA00022692"/>
    </source>
</evidence>
<keyword evidence="4 6" id="KW-1133">Transmembrane helix</keyword>
<evidence type="ECO:0000313" key="9">
    <source>
        <dbReference type="Proteomes" id="UP000600877"/>
    </source>
</evidence>
<comment type="subcellular location">
    <subcellularLocation>
        <location evidence="1">Cell membrane</location>
        <topology evidence="1">Multi-pass membrane protein</topology>
    </subcellularLocation>
</comment>
<organism evidence="8 9">
    <name type="scientific">Vogesella alkaliphila</name>
    <dbReference type="NCBI Taxonomy" id="1193621"/>
    <lineage>
        <taxon>Bacteria</taxon>
        <taxon>Pseudomonadati</taxon>
        <taxon>Pseudomonadota</taxon>
        <taxon>Betaproteobacteria</taxon>
        <taxon>Neisseriales</taxon>
        <taxon>Chromobacteriaceae</taxon>
        <taxon>Vogesella</taxon>
    </lineage>
</organism>
<feature type="transmembrane region" description="Helical" evidence="6">
    <location>
        <begin position="126"/>
        <end position="145"/>
    </location>
</feature>
<evidence type="ECO:0000259" key="7">
    <source>
        <dbReference type="Pfam" id="PF00892"/>
    </source>
</evidence>
<keyword evidence="9" id="KW-1185">Reference proteome</keyword>
<feature type="transmembrane region" description="Helical" evidence="6">
    <location>
        <begin position="100"/>
        <end position="119"/>
    </location>
</feature>
<evidence type="ECO:0000256" key="4">
    <source>
        <dbReference type="ARBA" id="ARBA00022989"/>
    </source>
</evidence>
<feature type="transmembrane region" description="Helical" evidence="6">
    <location>
        <begin position="151"/>
        <end position="169"/>
    </location>
</feature>
<evidence type="ECO:0000313" key="8">
    <source>
        <dbReference type="EMBL" id="GGX78960.1"/>
    </source>
</evidence>
<keyword evidence="5 6" id="KW-0472">Membrane</keyword>
<sequence>MDQARGNKGVAADAVLLLVTLLAASGWLFSKQVLLQLPPLLFMGLRFGTAGLLLLVLSRWRGAVLPRRALRSTLGCGLLFGVSMMLWIKGLQHSSNLGVAAFICSMGVVLAPFASRLLLGTRLSPAAWLSMALAGLGMACMSLRAGGGLHASDWLFLAFALCSAAYLSLNSHFMARVPALPATALQLMMVGAMCLLGSVLSEAWSWQALLASGYWLLASILLATCLRFLLQNWGQGKMPIARAAFILLLEPVWTALLASWWFGSVMTGLQWLGAGLILAAILVSRHKPRRPASLQSPVPAGKTGQ</sequence>
<dbReference type="InterPro" id="IPR037185">
    <property type="entry name" value="EmrE-like"/>
</dbReference>
<evidence type="ECO:0000256" key="1">
    <source>
        <dbReference type="ARBA" id="ARBA00004651"/>
    </source>
</evidence>
<keyword evidence="2" id="KW-1003">Cell membrane</keyword>